<evidence type="ECO:0000256" key="1">
    <source>
        <dbReference type="ARBA" id="ARBA00005254"/>
    </source>
</evidence>
<protein>
    <recommendedName>
        <fullName evidence="4">Enoyl-CoA hydratase</fullName>
    </recommendedName>
</protein>
<keyword evidence="3" id="KW-1185">Reference proteome</keyword>
<evidence type="ECO:0000313" key="2">
    <source>
        <dbReference type="EMBL" id="MBV4457718.1"/>
    </source>
</evidence>
<accession>A0ABS6PB79</accession>
<evidence type="ECO:0008006" key="4">
    <source>
        <dbReference type="Google" id="ProtNLM"/>
    </source>
</evidence>
<proteinExistence type="inferred from homology"/>
<dbReference type="RefSeq" id="WP_217891386.1">
    <property type="nucleotide sequence ID" value="NZ_JAHSTS010000001.1"/>
</dbReference>
<dbReference type="PANTHER" id="PTHR11941">
    <property type="entry name" value="ENOYL-COA HYDRATASE-RELATED"/>
    <property type="match status" value="1"/>
</dbReference>
<comment type="similarity">
    <text evidence="1">Belongs to the enoyl-CoA hydratase/isomerase family.</text>
</comment>
<name>A0ABS6PB79_9PSED</name>
<dbReference type="EMBL" id="JAHSTS010000001">
    <property type="protein sequence ID" value="MBV4457718.1"/>
    <property type="molecule type" value="Genomic_DNA"/>
</dbReference>
<organism evidence="2 3">
    <name type="scientific">Pseudomonas ekonensis</name>
    <dbReference type="NCBI Taxonomy" id="2842353"/>
    <lineage>
        <taxon>Bacteria</taxon>
        <taxon>Pseudomonadati</taxon>
        <taxon>Pseudomonadota</taxon>
        <taxon>Gammaproteobacteria</taxon>
        <taxon>Pseudomonadales</taxon>
        <taxon>Pseudomonadaceae</taxon>
        <taxon>Pseudomonas</taxon>
    </lineage>
</organism>
<sequence>MDMILTGRSMSADEAERAGLVSRVTGDEDVMEQALAIAQRISGFSRPAMLAAREAVDRALEVGLREGILSERRGFHALFATPEQKEGMQAFLEKREPCFNPS</sequence>
<reference evidence="2 3" key="1">
    <citation type="submission" date="2021-06" db="EMBL/GenBank/DDBJ databases">
        <title>Updating the genus Pseudomonas: Description of 43 new species and partition of the Pseudomonas putida group.</title>
        <authorList>
            <person name="Girard L."/>
            <person name="Lood C."/>
            <person name="Vandamme P."/>
            <person name="Rokni-Zadeh H."/>
            <person name="Van Noort V."/>
            <person name="Hofte M."/>
            <person name="Lavigne R."/>
            <person name="De Mot R."/>
        </authorList>
    </citation>
    <scope>NUCLEOTIDE SEQUENCE [LARGE SCALE GENOMIC DNA]</scope>
    <source>
        <strain evidence="2 3">COR58</strain>
    </source>
</reference>
<gene>
    <name evidence="2" type="ORF">KVG96_07175</name>
</gene>
<comment type="caution">
    <text evidence="2">The sequence shown here is derived from an EMBL/GenBank/DDBJ whole genome shotgun (WGS) entry which is preliminary data.</text>
</comment>
<evidence type="ECO:0000313" key="3">
    <source>
        <dbReference type="Proteomes" id="UP000765224"/>
    </source>
</evidence>
<dbReference type="PANTHER" id="PTHR11941:SF54">
    <property type="entry name" value="ENOYL-COA HYDRATASE, MITOCHONDRIAL"/>
    <property type="match status" value="1"/>
</dbReference>
<dbReference type="InterPro" id="IPR001753">
    <property type="entry name" value="Enoyl-CoA_hydra/iso"/>
</dbReference>
<dbReference type="Proteomes" id="UP000765224">
    <property type="component" value="Unassembled WGS sequence"/>
</dbReference>
<dbReference type="Pfam" id="PF00378">
    <property type="entry name" value="ECH_1"/>
    <property type="match status" value="1"/>
</dbReference>